<dbReference type="Proteomes" id="UP000077927">
    <property type="component" value="Chromosome 1"/>
</dbReference>
<organism evidence="1 2">
    <name type="scientific">Ralstonia insidiosa</name>
    <dbReference type="NCBI Taxonomy" id="190721"/>
    <lineage>
        <taxon>Bacteria</taxon>
        <taxon>Pseudomonadati</taxon>
        <taxon>Pseudomonadota</taxon>
        <taxon>Betaproteobacteria</taxon>
        <taxon>Burkholderiales</taxon>
        <taxon>Burkholderiaceae</taxon>
        <taxon>Ralstonia</taxon>
    </lineage>
</organism>
<dbReference type="KEGG" id="rin:ACS15_0302"/>
<gene>
    <name evidence="1" type="ORF">ACS15_0302</name>
</gene>
<dbReference type="EMBL" id="CP012605">
    <property type="protein sequence ID" value="ANH71602.1"/>
    <property type="molecule type" value="Genomic_DNA"/>
</dbReference>
<evidence type="ECO:0000313" key="2">
    <source>
        <dbReference type="Proteomes" id="UP000077927"/>
    </source>
</evidence>
<name>A0AAC9FPF7_9RALS</name>
<proteinExistence type="predicted"/>
<reference evidence="1 2" key="1">
    <citation type="submission" date="2015-09" db="EMBL/GenBank/DDBJ databases">
        <authorList>
            <person name="Xu Y."/>
            <person name="Nagy A."/>
            <person name="Liu N.T."/>
            <person name="Nou X."/>
        </authorList>
    </citation>
    <scope>NUCLEOTIDE SEQUENCE [LARGE SCALE GENOMIC DNA]</scope>
    <source>
        <strain evidence="1 2">FC1138</strain>
    </source>
</reference>
<protein>
    <submittedName>
        <fullName evidence="1">Uncharacterized protein</fullName>
    </submittedName>
</protein>
<evidence type="ECO:0000313" key="1">
    <source>
        <dbReference type="EMBL" id="ANH71602.1"/>
    </source>
</evidence>
<accession>A0AAC9FPF7</accession>
<dbReference type="AlphaFoldDB" id="A0AAC9FPF7"/>
<sequence length="42" mass="4614">MRERPASRRVQLSPLAVPAATPVLRRTAKSSMRRLVAAGELI</sequence>